<name>A0ABV9PMI7_9FLAO</name>
<sequence length="223" mass="25905">MKYLIALIALQFTINCSSQTIKEQFMTTLNQQPLNNNVTYQYDGFGNNIEVHWPNVYVAEEMVNLTDRLINDPSSLAYGTTLGECGKYDIVLKVKTYNYNFLSIEQSYSSMFCPIRDDVEFETFNFFYANDGVVYTVSARRNGYVDSQIDKFLQTADKDCNYDKKYLRPHLVFENNIPRLYISKDKVCTEYASQSLDINKLDLIFTPVTYGTLSIKDTYMKFN</sequence>
<evidence type="ECO:0008006" key="3">
    <source>
        <dbReference type="Google" id="ProtNLM"/>
    </source>
</evidence>
<reference evidence="2" key="1">
    <citation type="journal article" date="2019" name="Int. J. Syst. Evol. Microbiol.">
        <title>The Global Catalogue of Microorganisms (GCM) 10K type strain sequencing project: providing services to taxonomists for standard genome sequencing and annotation.</title>
        <authorList>
            <consortium name="The Broad Institute Genomics Platform"/>
            <consortium name="The Broad Institute Genome Sequencing Center for Infectious Disease"/>
            <person name="Wu L."/>
            <person name="Ma J."/>
        </authorList>
    </citation>
    <scope>NUCLEOTIDE SEQUENCE [LARGE SCALE GENOMIC DNA]</scope>
    <source>
        <strain evidence="2">WYCCWR 13023</strain>
    </source>
</reference>
<dbReference type="Proteomes" id="UP001595935">
    <property type="component" value="Unassembled WGS sequence"/>
</dbReference>
<gene>
    <name evidence="1" type="ORF">ACFO5S_20290</name>
</gene>
<accession>A0ABV9PMI7</accession>
<dbReference type="RefSeq" id="WP_213259849.1">
    <property type="nucleotide sequence ID" value="NZ_JAGYWA010000009.1"/>
</dbReference>
<evidence type="ECO:0000313" key="2">
    <source>
        <dbReference type="Proteomes" id="UP001595935"/>
    </source>
</evidence>
<proteinExistence type="predicted"/>
<comment type="caution">
    <text evidence="1">The sequence shown here is derived from an EMBL/GenBank/DDBJ whole genome shotgun (WGS) entry which is preliminary data.</text>
</comment>
<protein>
    <recommendedName>
        <fullName evidence="3">Lipoprotein</fullName>
    </recommendedName>
</protein>
<evidence type="ECO:0000313" key="1">
    <source>
        <dbReference type="EMBL" id="MFC4749803.1"/>
    </source>
</evidence>
<dbReference type="EMBL" id="JBHSGV010000009">
    <property type="protein sequence ID" value="MFC4749803.1"/>
    <property type="molecule type" value="Genomic_DNA"/>
</dbReference>
<organism evidence="1 2">
    <name type="scientific">Flavobacterium branchiicola</name>
    <dbReference type="NCBI Taxonomy" id="1114875"/>
    <lineage>
        <taxon>Bacteria</taxon>
        <taxon>Pseudomonadati</taxon>
        <taxon>Bacteroidota</taxon>
        <taxon>Flavobacteriia</taxon>
        <taxon>Flavobacteriales</taxon>
        <taxon>Flavobacteriaceae</taxon>
        <taxon>Flavobacterium</taxon>
    </lineage>
</organism>
<keyword evidence="2" id="KW-1185">Reference proteome</keyword>